<feature type="transmembrane region" description="Helical" evidence="8">
    <location>
        <begin position="265"/>
        <end position="283"/>
    </location>
</feature>
<accession>A0A1C6RZP7</accession>
<evidence type="ECO:0000256" key="4">
    <source>
        <dbReference type="ARBA" id="ARBA00022519"/>
    </source>
</evidence>
<dbReference type="Proteomes" id="UP000198906">
    <property type="component" value="Unassembled WGS sequence"/>
</dbReference>
<feature type="transmembrane region" description="Helical" evidence="8">
    <location>
        <begin position="37"/>
        <end position="55"/>
    </location>
</feature>
<feature type="transmembrane region" description="Helical" evidence="8">
    <location>
        <begin position="152"/>
        <end position="176"/>
    </location>
</feature>
<feature type="transmembrane region" description="Helical" evidence="8">
    <location>
        <begin position="323"/>
        <end position="342"/>
    </location>
</feature>
<comment type="subcellular location">
    <subcellularLocation>
        <location evidence="1">Cell membrane</location>
        <topology evidence="1">Multi-pass membrane protein</topology>
    </subcellularLocation>
</comment>
<dbReference type="PANTHER" id="PTHR32196">
    <property type="entry name" value="ABC TRANSPORTER PERMEASE PROTEIN YPHD-RELATED-RELATED"/>
    <property type="match status" value="1"/>
</dbReference>
<dbReference type="STRING" id="47866.GA0074694_3413"/>
<evidence type="ECO:0000256" key="8">
    <source>
        <dbReference type="SAM" id="Phobius"/>
    </source>
</evidence>
<evidence type="ECO:0000256" key="5">
    <source>
        <dbReference type="ARBA" id="ARBA00022692"/>
    </source>
</evidence>
<organism evidence="9 10">
    <name type="scientific">Micromonospora inyonensis</name>
    <dbReference type="NCBI Taxonomy" id="47866"/>
    <lineage>
        <taxon>Bacteria</taxon>
        <taxon>Bacillati</taxon>
        <taxon>Actinomycetota</taxon>
        <taxon>Actinomycetes</taxon>
        <taxon>Micromonosporales</taxon>
        <taxon>Micromonosporaceae</taxon>
        <taxon>Micromonospora</taxon>
    </lineage>
</organism>
<dbReference type="GO" id="GO:0005886">
    <property type="term" value="C:plasma membrane"/>
    <property type="evidence" value="ECO:0007669"/>
    <property type="project" value="UniProtKB-SubCell"/>
</dbReference>
<evidence type="ECO:0000256" key="1">
    <source>
        <dbReference type="ARBA" id="ARBA00004651"/>
    </source>
</evidence>
<dbReference type="GO" id="GO:0022857">
    <property type="term" value="F:transmembrane transporter activity"/>
    <property type="evidence" value="ECO:0007669"/>
    <property type="project" value="InterPro"/>
</dbReference>
<reference evidence="10" key="1">
    <citation type="submission" date="2016-06" db="EMBL/GenBank/DDBJ databases">
        <authorList>
            <person name="Varghese N."/>
        </authorList>
    </citation>
    <scope>NUCLEOTIDE SEQUENCE [LARGE SCALE GENOMIC DNA]</scope>
    <source>
        <strain evidence="10">DSM 46123</strain>
    </source>
</reference>
<keyword evidence="5 8" id="KW-0812">Transmembrane</keyword>
<keyword evidence="2" id="KW-0813">Transport</keyword>
<proteinExistence type="predicted"/>
<evidence type="ECO:0000313" key="10">
    <source>
        <dbReference type="Proteomes" id="UP000198906"/>
    </source>
</evidence>
<dbReference type="Pfam" id="PF02653">
    <property type="entry name" value="BPD_transp_2"/>
    <property type="match status" value="1"/>
</dbReference>
<name>A0A1C6RZP7_9ACTN</name>
<keyword evidence="4" id="KW-0997">Cell inner membrane</keyword>
<feature type="transmembrane region" description="Helical" evidence="8">
    <location>
        <begin position="295"/>
        <end position="317"/>
    </location>
</feature>
<feature type="transmembrane region" description="Helical" evidence="8">
    <location>
        <begin position="123"/>
        <end position="145"/>
    </location>
</feature>
<keyword evidence="3" id="KW-1003">Cell membrane</keyword>
<dbReference type="InterPro" id="IPR001851">
    <property type="entry name" value="ABC_transp_permease"/>
</dbReference>
<dbReference type="EMBL" id="FMHU01000002">
    <property type="protein sequence ID" value="SCL22624.1"/>
    <property type="molecule type" value="Genomic_DNA"/>
</dbReference>
<feature type="transmembrane region" description="Helical" evidence="8">
    <location>
        <begin position="67"/>
        <end position="92"/>
    </location>
</feature>
<protein>
    <submittedName>
        <fullName evidence="9">Monosaccharide ABC transporter membrane protein, CUT2 family</fullName>
    </submittedName>
</protein>
<evidence type="ECO:0000256" key="2">
    <source>
        <dbReference type="ARBA" id="ARBA00022448"/>
    </source>
</evidence>
<dbReference type="CDD" id="cd06579">
    <property type="entry name" value="TM_PBP1_transp_AraH_like"/>
    <property type="match status" value="1"/>
</dbReference>
<dbReference type="PANTHER" id="PTHR32196:SF21">
    <property type="entry name" value="ABC TRANSPORTER PERMEASE PROTEIN YPHD-RELATED"/>
    <property type="match status" value="1"/>
</dbReference>
<keyword evidence="10" id="KW-1185">Reference proteome</keyword>
<sequence length="349" mass="35660">MNQRTEVPGHEASRVSKTAEIPSRQVSGSKAAVVDFLSKYALVASLVGLTLYFAISPQTSETFSSWTNVQTIVASESVVGIVALAALVPLVALRFDLSLGANVTVSAIATAHAVAYWEVPTAVGVIIGISTGALIGLVNGLLVSLFQANSLVITLGTATLLSGLSALFSGYDIILGVSDSMTDFGATSFLGFPKPAWLLLICVLAVTVLLRYTVAGRHLSLIGSNEKAAKLVGVPVSRMVAFSFVIAGALAGVAAVLLVCRTGSASTGSGEGFMLPALAAVFLGSTTIKPGRFTVAGAIVGVFFVAVAVNGLTLSGVDDWVEPTFTGAVVVVAVALSAVLMARSRGERL</sequence>
<dbReference type="AlphaFoldDB" id="A0A1C6RZP7"/>
<keyword evidence="6 8" id="KW-1133">Transmembrane helix</keyword>
<evidence type="ECO:0000256" key="3">
    <source>
        <dbReference type="ARBA" id="ARBA00022475"/>
    </source>
</evidence>
<gene>
    <name evidence="9" type="ORF">GA0074694_3413</name>
</gene>
<feature type="transmembrane region" description="Helical" evidence="8">
    <location>
        <begin position="99"/>
        <end position="117"/>
    </location>
</feature>
<evidence type="ECO:0000256" key="7">
    <source>
        <dbReference type="ARBA" id="ARBA00023136"/>
    </source>
</evidence>
<keyword evidence="7 8" id="KW-0472">Membrane</keyword>
<evidence type="ECO:0000313" key="9">
    <source>
        <dbReference type="EMBL" id="SCL22624.1"/>
    </source>
</evidence>
<feature type="transmembrane region" description="Helical" evidence="8">
    <location>
        <begin position="196"/>
        <end position="215"/>
    </location>
</feature>
<feature type="transmembrane region" description="Helical" evidence="8">
    <location>
        <begin position="236"/>
        <end position="259"/>
    </location>
</feature>
<evidence type="ECO:0000256" key="6">
    <source>
        <dbReference type="ARBA" id="ARBA00022989"/>
    </source>
</evidence>